<dbReference type="STRING" id="269670.SAMN02982927_02324"/>
<gene>
    <name evidence="2" type="ORF">SAMN02982927_02324</name>
</gene>
<dbReference type="EMBL" id="FOOY01000016">
    <property type="protein sequence ID" value="SFG64802.1"/>
    <property type="molecule type" value="Genomic_DNA"/>
</dbReference>
<accession>A0A1I2TIQ8</accession>
<dbReference type="AlphaFoldDB" id="A0A1I2TIQ8"/>
<dbReference type="SUPFAM" id="SSF52317">
    <property type="entry name" value="Class I glutamine amidotransferase-like"/>
    <property type="match status" value="1"/>
</dbReference>
<dbReference type="InterPro" id="IPR052158">
    <property type="entry name" value="INH-QAR"/>
</dbReference>
<dbReference type="OrthoDB" id="6382410at2"/>
<sequence>MDINILLFPDFETLDAFGPVEVLGRISDYALHFVSMDGGTVTSRQKTPIMTKPIDHTNASGILLIPGGQGTRPLVHDEDFIEKLKHAAEQATNCLTVCTGSALLARTGLLDGRKATSNKIAFDWVKNVNPAVHWVERARWVTDGKYYTSSGVSAGIDMTLGFIADQFGSDQASDIAHGIEYVWNNDKSNDPFASKK</sequence>
<dbReference type="InterPro" id="IPR002818">
    <property type="entry name" value="DJ-1/PfpI"/>
</dbReference>
<evidence type="ECO:0000259" key="1">
    <source>
        <dbReference type="Pfam" id="PF01965"/>
    </source>
</evidence>
<dbReference type="RefSeq" id="WP_093673132.1">
    <property type="nucleotide sequence ID" value="NZ_FOOY01000016.1"/>
</dbReference>
<dbReference type="CDD" id="cd03139">
    <property type="entry name" value="GATase1_PfpI_2"/>
    <property type="match status" value="1"/>
</dbReference>
<proteinExistence type="predicted"/>
<evidence type="ECO:0000313" key="3">
    <source>
        <dbReference type="Proteomes" id="UP000198752"/>
    </source>
</evidence>
<organism evidence="2 3">
    <name type="scientific">Sporolactobacillus nakayamae</name>
    <dbReference type="NCBI Taxonomy" id="269670"/>
    <lineage>
        <taxon>Bacteria</taxon>
        <taxon>Bacillati</taxon>
        <taxon>Bacillota</taxon>
        <taxon>Bacilli</taxon>
        <taxon>Bacillales</taxon>
        <taxon>Sporolactobacillaceae</taxon>
        <taxon>Sporolactobacillus</taxon>
    </lineage>
</organism>
<reference evidence="3" key="1">
    <citation type="submission" date="2016-10" db="EMBL/GenBank/DDBJ databases">
        <authorList>
            <person name="Varghese N."/>
            <person name="Submissions S."/>
        </authorList>
    </citation>
    <scope>NUCLEOTIDE SEQUENCE [LARGE SCALE GENOMIC DNA]</scope>
    <source>
        <strain evidence="3">ATCC 700379</strain>
    </source>
</reference>
<dbReference type="PANTHER" id="PTHR43130">
    <property type="entry name" value="ARAC-FAMILY TRANSCRIPTIONAL REGULATOR"/>
    <property type="match status" value="1"/>
</dbReference>
<name>A0A1I2TIQ8_9BACL</name>
<dbReference type="Gene3D" id="3.40.50.880">
    <property type="match status" value="1"/>
</dbReference>
<dbReference type="Pfam" id="PF01965">
    <property type="entry name" value="DJ-1_PfpI"/>
    <property type="match status" value="1"/>
</dbReference>
<dbReference type="Proteomes" id="UP000198752">
    <property type="component" value="Unassembled WGS sequence"/>
</dbReference>
<dbReference type="InterPro" id="IPR029062">
    <property type="entry name" value="Class_I_gatase-like"/>
</dbReference>
<feature type="domain" description="DJ-1/PfpI" evidence="1">
    <location>
        <begin position="3"/>
        <end position="163"/>
    </location>
</feature>
<protein>
    <submittedName>
        <fullName evidence="2">DJ-1/PfpI family protein</fullName>
    </submittedName>
</protein>
<evidence type="ECO:0000313" key="2">
    <source>
        <dbReference type="EMBL" id="SFG64802.1"/>
    </source>
</evidence>
<keyword evidence="3" id="KW-1185">Reference proteome</keyword>
<dbReference type="PANTHER" id="PTHR43130:SF15">
    <property type="entry name" value="THIJ_PFPI FAMILY PROTEIN (AFU_ORTHOLOGUE AFUA_5G14240)"/>
    <property type="match status" value="1"/>
</dbReference>